<dbReference type="AlphaFoldDB" id="A0A382YJ75"/>
<proteinExistence type="predicted"/>
<evidence type="ECO:0008006" key="2">
    <source>
        <dbReference type="Google" id="ProtNLM"/>
    </source>
</evidence>
<accession>A0A382YJ75</accession>
<evidence type="ECO:0000313" key="1">
    <source>
        <dbReference type="EMBL" id="SVD83337.1"/>
    </source>
</evidence>
<organism evidence="1">
    <name type="scientific">marine metagenome</name>
    <dbReference type="NCBI Taxonomy" id="408172"/>
    <lineage>
        <taxon>unclassified sequences</taxon>
        <taxon>metagenomes</taxon>
        <taxon>ecological metagenomes</taxon>
    </lineage>
</organism>
<sequence length="143" mass="15941">MLHCYSCGAQVQAEWAHCPHCSAPFDTESQQPPVDRNLYLQLIAKKKFALVPTVTVYFRDPVYGVEEQVVFHQKTRKFMTKTSDGFLLGTIKMNGTTIFEGFSGMVTFRNGTSYSVDLELGFTGAKAVKISDLTDGRNCSIEV</sequence>
<dbReference type="EMBL" id="UINC01176280">
    <property type="protein sequence ID" value="SVD83337.1"/>
    <property type="molecule type" value="Genomic_DNA"/>
</dbReference>
<gene>
    <name evidence="1" type="ORF">METZ01_LOCUS436191</name>
</gene>
<name>A0A382YJ75_9ZZZZ</name>
<reference evidence="1" key="1">
    <citation type="submission" date="2018-05" db="EMBL/GenBank/DDBJ databases">
        <authorList>
            <person name="Lanie J.A."/>
            <person name="Ng W.-L."/>
            <person name="Kazmierczak K.M."/>
            <person name="Andrzejewski T.M."/>
            <person name="Davidsen T.M."/>
            <person name="Wayne K.J."/>
            <person name="Tettelin H."/>
            <person name="Glass J.I."/>
            <person name="Rusch D."/>
            <person name="Podicherti R."/>
            <person name="Tsui H.-C.T."/>
            <person name="Winkler M.E."/>
        </authorList>
    </citation>
    <scope>NUCLEOTIDE SEQUENCE</scope>
</reference>
<protein>
    <recommendedName>
        <fullName evidence="2">Zinc-ribbon domain-containing protein</fullName>
    </recommendedName>
</protein>